<keyword evidence="2" id="KW-0813">Transport</keyword>
<dbReference type="Gene3D" id="3.40.50.300">
    <property type="entry name" value="P-loop containing nucleotide triphosphate hydrolases"/>
    <property type="match status" value="1"/>
</dbReference>
<sequence length="249" mass="27470">MLALDNIGKTYPNGVQALEGVGLRVEPGEILAILGGSGCGKSTLLRLIAGLDRPAPGRVVLDGAEISGPHEKIGVVFQEPRLFPWLTVAGNVGFGLSRRPVRDRRALVEDALRRVGLMDKAGVWPRELSGGQAQRVAIARALVTRPEVLLLDEPFSALDAFTRIDLQDHLLHVWQRTDPRPTLIVVTHDVDEAIVLADRIVILRPHPGRVQAEIRVNLDRPRDRSAHGFEDLRRQVMAVLDQSLIHRLD</sequence>
<dbReference type="InterPro" id="IPR050166">
    <property type="entry name" value="ABC_transporter_ATP-bind"/>
</dbReference>
<dbReference type="SMART" id="SM00382">
    <property type="entry name" value="AAA"/>
    <property type="match status" value="1"/>
</dbReference>
<comment type="similarity">
    <text evidence="1">Belongs to the ABC transporter superfamily.</text>
</comment>
<evidence type="ECO:0000313" key="6">
    <source>
        <dbReference type="EMBL" id="ABP69685.1"/>
    </source>
</evidence>
<dbReference type="PROSITE" id="PS50893">
    <property type="entry name" value="ABC_TRANSPORTER_2"/>
    <property type="match status" value="1"/>
</dbReference>
<reference evidence="6" key="1">
    <citation type="submission" date="2007-04" db="EMBL/GenBank/DDBJ databases">
        <title>Complete sequence of chromosome of Rhodobacter sphaeroides ATCC 17025.</title>
        <authorList>
            <consortium name="US DOE Joint Genome Institute"/>
            <person name="Copeland A."/>
            <person name="Lucas S."/>
            <person name="Lapidus A."/>
            <person name="Barry K."/>
            <person name="Detter J.C."/>
            <person name="Glavina del Rio T."/>
            <person name="Hammon N."/>
            <person name="Israni S."/>
            <person name="Dalin E."/>
            <person name="Tice H."/>
            <person name="Pitluck S."/>
            <person name="Chertkov O."/>
            <person name="Brettin T."/>
            <person name="Bruce D."/>
            <person name="Han C."/>
            <person name="Schmutz J."/>
            <person name="Larimer F."/>
            <person name="Land M."/>
            <person name="Hauser L."/>
            <person name="Kyrpides N."/>
            <person name="Kim E."/>
            <person name="Richardson P."/>
            <person name="Mackenzie C."/>
            <person name="Choudhary M."/>
            <person name="Donohue T.J."/>
            <person name="Kaplan S."/>
        </authorList>
    </citation>
    <scope>NUCLEOTIDE SEQUENCE [LARGE SCALE GENOMIC DNA]</scope>
    <source>
        <strain evidence="6">ATCC 17025</strain>
    </source>
</reference>
<evidence type="ECO:0000256" key="4">
    <source>
        <dbReference type="ARBA" id="ARBA00022840"/>
    </source>
</evidence>
<name>A4WQM1_CERS5</name>
<dbReference type="InterPro" id="IPR003439">
    <property type="entry name" value="ABC_transporter-like_ATP-bd"/>
</dbReference>
<organism evidence="6">
    <name type="scientific">Cereibacter sphaeroides (strain ATCC 17025 / ATH 2.4.3)</name>
    <name type="common">Rhodobacter sphaeroides</name>
    <dbReference type="NCBI Taxonomy" id="349102"/>
    <lineage>
        <taxon>Bacteria</taxon>
        <taxon>Pseudomonadati</taxon>
        <taxon>Pseudomonadota</taxon>
        <taxon>Alphaproteobacteria</taxon>
        <taxon>Rhodobacterales</taxon>
        <taxon>Paracoccaceae</taxon>
        <taxon>Cereibacter</taxon>
    </lineage>
</organism>
<dbReference type="GO" id="GO:0016887">
    <property type="term" value="F:ATP hydrolysis activity"/>
    <property type="evidence" value="ECO:0007669"/>
    <property type="project" value="InterPro"/>
</dbReference>
<dbReference type="AlphaFoldDB" id="A4WQM1"/>
<accession>A4WQM1</accession>
<keyword evidence="3" id="KW-0547">Nucleotide-binding</keyword>
<dbReference type="InterPro" id="IPR017871">
    <property type="entry name" value="ABC_transporter-like_CS"/>
</dbReference>
<dbReference type="GO" id="GO:0005524">
    <property type="term" value="F:ATP binding"/>
    <property type="evidence" value="ECO:0007669"/>
    <property type="project" value="UniProtKB-KW"/>
</dbReference>
<proteinExistence type="inferred from homology"/>
<dbReference type="KEGG" id="rsq:Rsph17025_0779"/>
<gene>
    <name evidence="6" type="ordered locus">Rsph17025_0779</name>
</gene>
<dbReference type="Pfam" id="PF00005">
    <property type="entry name" value="ABC_tran"/>
    <property type="match status" value="1"/>
</dbReference>
<dbReference type="eggNOG" id="COG1116">
    <property type="taxonomic scope" value="Bacteria"/>
</dbReference>
<protein>
    <submittedName>
        <fullName evidence="6">ABC transporter related</fullName>
    </submittedName>
</protein>
<dbReference type="CDD" id="cd03293">
    <property type="entry name" value="ABC_NrtD_SsuB_transporters"/>
    <property type="match status" value="1"/>
</dbReference>
<evidence type="ECO:0000256" key="2">
    <source>
        <dbReference type="ARBA" id="ARBA00022448"/>
    </source>
</evidence>
<evidence type="ECO:0000259" key="5">
    <source>
        <dbReference type="PROSITE" id="PS50893"/>
    </source>
</evidence>
<dbReference type="HOGENOM" id="CLU_000604_1_22_5"/>
<dbReference type="PANTHER" id="PTHR42788:SF19">
    <property type="entry name" value="ALIPHATIC SULFONATES IMPORT ATP-BINDING PROTEIN SSUB 2"/>
    <property type="match status" value="1"/>
</dbReference>
<dbReference type="InterPro" id="IPR003593">
    <property type="entry name" value="AAA+_ATPase"/>
</dbReference>
<dbReference type="PROSITE" id="PS00211">
    <property type="entry name" value="ABC_TRANSPORTER_1"/>
    <property type="match status" value="1"/>
</dbReference>
<dbReference type="BioCyc" id="RSPH349102:G1G8M-801-MONOMER"/>
<dbReference type="PANTHER" id="PTHR42788">
    <property type="entry name" value="TAURINE IMPORT ATP-BINDING PROTEIN-RELATED"/>
    <property type="match status" value="1"/>
</dbReference>
<dbReference type="STRING" id="349102.Rsph17025_0779"/>
<feature type="domain" description="ABC transporter" evidence="5">
    <location>
        <begin position="2"/>
        <end position="230"/>
    </location>
</feature>
<dbReference type="InterPro" id="IPR027417">
    <property type="entry name" value="P-loop_NTPase"/>
</dbReference>
<evidence type="ECO:0000256" key="1">
    <source>
        <dbReference type="ARBA" id="ARBA00005417"/>
    </source>
</evidence>
<evidence type="ECO:0000256" key="3">
    <source>
        <dbReference type="ARBA" id="ARBA00022741"/>
    </source>
</evidence>
<keyword evidence="4" id="KW-0067">ATP-binding</keyword>
<dbReference type="EMBL" id="CP000661">
    <property type="protein sequence ID" value="ABP69685.1"/>
    <property type="molecule type" value="Genomic_DNA"/>
</dbReference>
<dbReference type="SUPFAM" id="SSF52540">
    <property type="entry name" value="P-loop containing nucleoside triphosphate hydrolases"/>
    <property type="match status" value="1"/>
</dbReference>